<accession>A0A543FIR6</accession>
<dbReference type="RefSeq" id="WP_141892279.1">
    <property type="nucleotide sequence ID" value="NZ_BAABLH010000016.1"/>
</dbReference>
<feature type="chain" id="PRO_5039606622" evidence="2">
    <location>
        <begin position="24"/>
        <end position="249"/>
    </location>
</feature>
<reference evidence="3 4" key="1">
    <citation type="submission" date="2019-06" db="EMBL/GenBank/DDBJ databases">
        <title>Sequencing the genomes of 1000 actinobacteria strains.</title>
        <authorList>
            <person name="Klenk H.-P."/>
        </authorList>
    </citation>
    <scope>NUCLEOTIDE SEQUENCE [LARGE SCALE GENOMIC DNA]</scope>
    <source>
        <strain evidence="3 4">DSM 105492</strain>
    </source>
</reference>
<protein>
    <submittedName>
        <fullName evidence="3">Uncharacterized protein</fullName>
    </submittedName>
</protein>
<gene>
    <name evidence="3" type="ORF">FB391_0013</name>
</gene>
<dbReference type="PROSITE" id="PS51257">
    <property type="entry name" value="PROKAR_LIPOPROTEIN"/>
    <property type="match status" value="1"/>
</dbReference>
<dbReference type="OrthoDB" id="5083660at2"/>
<feature type="compositionally biased region" description="Low complexity" evidence="1">
    <location>
        <begin position="30"/>
        <end position="46"/>
    </location>
</feature>
<sequence length="249" mass="24963">MAVRSRSLVAGVGLMLLAAGVLAACATPAGSGTASTPSSTPSASASGGSGGELEVDAAWVDGGRMIALVTEGSSSTDCIPVAGETSYENGVLEVELVAPPAATVCTADYVSRATLVGVPEGVDPTQDLEIRLTGAYTGDTDLDGVAGLAAGGETDYQPSAGWADDGQFVIVTWGSSTCVPVISDVAATSSTEVTVTFATPPAGQACTMDMVPRALVAQVTDELDDDTDVFAILTGDQYDNVRIPIIGHD</sequence>
<comment type="caution">
    <text evidence="3">The sequence shown here is derived from an EMBL/GenBank/DDBJ whole genome shotgun (WGS) entry which is preliminary data.</text>
</comment>
<dbReference type="Proteomes" id="UP000320235">
    <property type="component" value="Unassembled WGS sequence"/>
</dbReference>
<feature type="region of interest" description="Disordered" evidence="1">
    <location>
        <begin position="30"/>
        <end position="51"/>
    </location>
</feature>
<evidence type="ECO:0000313" key="3">
    <source>
        <dbReference type="EMBL" id="TQM33731.1"/>
    </source>
</evidence>
<evidence type="ECO:0000256" key="2">
    <source>
        <dbReference type="SAM" id="SignalP"/>
    </source>
</evidence>
<dbReference type="AlphaFoldDB" id="A0A543FIR6"/>
<keyword evidence="2" id="KW-0732">Signal</keyword>
<name>A0A543FIR6_9MICO</name>
<feature type="signal peptide" evidence="2">
    <location>
        <begin position="1"/>
        <end position="23"/>
    </location>
</feature>
<keyword evidence="4" id="KW-1185">Reference proteome</keyword>
<proteinExistence type="predicted"/>
<organism evidence="3 4">
    <name type="scientific">Microbacterium kyungheense</name>
    <dbReference type="NCBI Taxonomy" id="1263636"/>
    <lineage>
        <taxon>Bacteria</taxon>
        <taxon>Bacillati</taxon>
        <taxon>Actinomycetota</taxon>
        <taxon>Actinomycetes</taxon>
        <taxon>Micrococcales</taxon>
        <taxon>Microbacteriaceae</taxon>
        <taxon>Microbacterium</taxon>
    </lineage>
</organism>
<evidence type="ECO:0000313" key="4">
    <source>
        <dbReference type="Proteomes" id="UP000320235"/>
    </source>
</evidence>
<dbReference type="EMBL" id="VFPE01000001">
    <property type="protein sequence ID" value="TQM33731.1"/>
    <property type="molecule type" value="Genomic_DNA"/>
</dbReference>
<evidence type="ECO:0000256" key="1">
    <source>
        <dbReference type="SAM" id="MobiDB-lite"/>
    </source>
</evidence>